<feature type="compositionally biased region" description="Acidic residues" evidence="1">
    <location>
        <begin position="56"/>
        <end position="68"/>
    </location>
</feature>
<comment type="caution">
    <text evidence="2">The sequence shown here is derived from an EMBL/GenBank/DDBJ whole genome shotgun (WGS) entry which is preliminary data.</text>
</comment>
<evidence type="ECO:0000313" key="3">
    <source>
        <dbReference type="Proteomes" id="UP000553632"/>
    </source>
</evidence>
<feature type="non-terminal residue" evidence="2">
    <location>
        <position position="1"/>
    </location>
</feature>
<organism evidence="2 3">
    <name type="scientific">Perkinsus olseni</name>
    <name type="common">Perkinsus atlanticus</name>
    <dbReference type="NCBI Taxonomy" id="32597"/>
    <lineage>
        <taxon>Eukaryota</taxon>
        <taxon>Sar</taxon>
        <taxon>Alveolata</taxon>
        <taxon>Perkinsozoa</taxon>
        <taxon>Perkinsea</taxon>
        <taxon>Perkinsida</taxon>
        <taxon>Perkinsidae</taxon>
        <taxon>Perkinsus</taxon>
    </lineage>
</organism>
<gene>
    <name evidence="2" type="ORF">FOZ63_019620</name>
</gene>
<proteinExistence type="predicted"/>
<protein>
    <submittedName>
        <fullName evidence="2">Uncharacterized protein</fullName>
    </submittedName>
</protein>
<reference evidence="2 3" key="1">
    <citation type="submission" date="2020-04" db="EMBL/GenBank/DDBJ databases">
        <title>Perkinsus olseni comparative genomics.</title>
        <authorList>
            <person name="Bogema D.R."/>
        </authorList>
    </citation>
    <scope>NUCLEOTIDE SEQUENCE [LARGE SCALE GENOMIC DNA]</scope>
    <source>
        <strain evidence="2 3">ATCC PRA-207</strain>
    </source>
</reference>
<evidence type="ECO:0000313" key="2">
    <source>
        <dbReference type="EMBL" id="KAF4759157.1"/>
    </source>
</evidence>
<evidence type="ECO:0000256" key="1">
    <source>
        <dbReference type="SAM" id="MobiDB-lite"/>
    </source>
</evidence>
<accession>A0A7J6UPQ1</accession>
<feature type="compositionally biased region" description="Acidic residues" evidence="1">
    <location>
        <begin position="29"/>
        <end position="47"/>
    </location>
</feature>
<dbReference type="Proteomes" id="UP000553632">
    <property type="component" value="Unassembled WGS sequence"/>
</dbReference>
<dbReference type="AlphaFoldDB" id="A0A7J6UPQ1"/>
<feature type="region of interest" description="Disordered" evidence="1">
    <location>
        <begin position="1"/>
        <end position="81"/>
    </location>
</feature>
<sequence>MDEFREYSDSEIEDDDVMESKEEPLNAESDNDDDDGDIEMNTDDLETIELKRAVEEESGDDEDDEDEAAPAAQEKTVWDEL</sequence>
<dbReference type="EMBL" id="JABANO010000513">
    <property type="protein sequence ID" value="KAF4759157.1"/>
    <property type="molecule type" value="Genomic_DNA"/>
</dbReference>
<name>A0A7J6UPQ1_PEROL</name>
<keyword evidence="3" id="KW-1185">Reference proteome</keyword>